<proteinExistence type="predicted"/>
<gene>
    <name evidence="1" type="ORF">ElyMa_006779300</name>
</gene>
<reference evidence="1 2" key="1">
    <citation type="journal article" date="2021" name="Elife">
        <title>Chloroplast acquisition without the gene transfer in kleptoplastic sea slugs, Plakobranchus ocellatus.</title>
        <authorList>
            <person name="Maeda T."/>
            <person name="Takahashi S."/>
            <person name="Yoshida T."/>
            <person name="Shimamura S."/>
            <person name="Takaki Y."/>
            <person name="Nagai Y."/>
            <person name="Toyoda A."/>
            <person name="Suzuki Y."/>
            <person name="Arimoto A."/>
            <person name="Ishii H."/>
            <person name="Satoh N."/>
            <person name="Nishiyama T."/>
            <person name="Hasebe M."/>
            <person name="Maruyama T."/>
            <person name="Minagawa J."/>
            <person name="Obokata J."/>
            <person name="Shigenobu S."/>
        </authorList>
    </citation>
    <scope>NUCLEOTIDE SEQUENCE [LARGE SCALE GENOMIC DNA]</scope>
</reference>
<comment type="caution">
    <text evidence="1">The sequence shown here is derived from an EMBL/GenBank/DDBJ whole genome shotgun (WGS) entry which is preliminary data.</text>
</comment>
<organism evidence="1 2">
    <name type="scientific">Elysia marginata</name>
    <dbReference type="NCBI Taxonomy" id="1093978"/>
    <lineage>
        <taxon>Eukaryota</taxon>
        <taxon>Metazoa</taxon>
        <taxon>Spiralia</taxon>
        <taxon>Lophotrochozoa</taxon>
        <taxon>Mollusca</taxon>
        <taxon>Gastropoda</taxon>
        <taxon>Heterobranchia</taxon>
        <taxon>Euthyneura</taxon>
        <taxon>Panpulmonata</taxon>
        <taxon>Sacoglossa</taxon>
        <taxon>Placobranchoidea</taxon>
        <taxon>Plakobranchidae</taxon>
        <taxon>Elysia</taxon>
    </lineage>
</organism>
<sequence length="118" mass="13546">MAVFRPMFISLDLPTFPKSLYTQAPYRPYRKSAVALSVIFYYLVFTQHPDRQGQIFSVYRTIWLRQACQTFSGLCGQKRGVAVTNHAAYTLKLHTMHMVQNGGCRYNRICAGQTSPFL</sequence>
<evidence type="ECO:0000313" key="2">
    <source>
        <dbReference type="Proteomes" id="UP000762676"/>
    </source>
</evidence>
<dbReference type="AlphaFoldDB" id="A0AAV4J1J8"/>
<dbReference type="Proteomes" id="UP000762676">
    <property type="component" value="Unassembled WGS sequence"/>
</dbReference>
<keyword evidence="2" id="KW-1185">Reference proteome</keyword>
<name>A0AAV4J1J8_9GAST</name>
<dbReference type="EMBL" id="BMAT01013585">
    <property type="protein sequence ID" value="GFS15770.1"/>
    <property type="molecule type" value="Genomic_DNA"/>
</dbReference>
<protein>
    <submittedName>
        <fullName evidence="1">Uncharacterized protein</fullName>
    </submittedName>
</protein>
<evidence type="ECO:0000313" key="1">
    <source>
        <dbReference type="EMBL" id="GFS15770.1"/>
    </source>
</evidence>
<accession>A0AAV4J1J8</accession>